<dbReference type="PANTHER" id="PTHR33841:SF5">
    <property type="entry name" value="DNA METHYLASE (MODIFICATION METHYLASE) (METHYLTRANSFERASE)-RELATED"/>
    <property type="match status" value="1"/>
</dbReference>
<keyword evidence="6" id="KW-0680">Restriction system</keyword>
<comment type="similarity">
    <text evidence="1">Belongs to the N(4)/N(6)-methyltransferase family.</text>
</comment>
<sequence>MTKGQVFTPEPIADRMVEKLFRKKEPEPTDRVLDPGCGTGIFIERILSWCERKEIEPPQIVGVELDTNLIDKARESVGGKDNVDLINCDFLLKDFERFDYIIGNPPYVPIEELDESEKEEFREKFETAVNRFDLSSLFFEKALGLLDTNGRLVFISPEKYEYTLTTSPLRELMAKYRIKEIHHLDEDTFEGLVTYPAIITIDGREKTTIRRRDGKTVRAELPPDGSRWISKINGFGNWIESEIVLDDISKRISCGVATGRDKIFVKDQNEIPDAIKKYARPTISGKELTEKGANASQFMIVPYDEKGDLLSKNDLDSFLNWASTYKDELSSRHCVIEDGKEWYSFHEDPPLQDILSPKILCKDVTNEPEFWMDEGGAIIPRHSVYYIVPKDTDILPALLKYLNSEKAQKWLTAHCQRAANDFIRLQSNVLKQLPVPNDIQKGTIDE</sequence>
<evidence type="ECO:0000259" key="9">
    <source>
        <dbReference type="Pfam" id="PF07669"/>
    </source>
</evidence>
<dbReference type="AlphaFoldDB" id="A0A133U704"/>
<comment type="caution">
    <text evidence="11">The sequence shown here is derived from an EMBL/GenBank/DDBJ whole genome shotgun (WGS) entry which is preliminary data.</text>
</comment>
<evidence type="ECO:0000256" key="3">
    <source>
        <dbReference type="ARBA" id="ARBA00022603"/>
    </source>
</evidence>
<reference evidence="11 12" key="1">
    <citation type="journal article" date="2016" name="Sci. Rep.">
        <title>Metabolic traits of an uncultured archaeal lineage -MSBL1- from brine pools of the Red Sea.</title>
        <authorList>
            <person name="Mwirichia R."/>
            <person name="Alam I."/>
            <person name="Rashid M."/>
            <person name="Vinu M."/>
            <person name="Ba-Alawi W."/>
            <person name="Anthony Kamau A."/>
            <person name="Kamanda Ngugi D."/>
            <person name="Goker M."/>
            <person name="Klenk H.P."/>
            <person name="Bajic V."/>
            <person name="Stingl U."/>
        </authorList>
    </citation>
    <scope>NUCLEOTIDE SEQUENCE [LARGE SCALE GENOMIC DNA]</scope>
    <source>
        <strain evidence="11">SCGC-AAA259D14</strain>
    </source>
</reference>
<evidence type="ECO:0000313" key="11">
    <source>
        <dbReference type="EMBL" id="KXA89961.1"/>
    </source>
</evidence>
<evidence type="ECO:0000256" key="2">
    <source>
        <dbReference type="ARBA" id="ARBA00011900"/>
    </source>
</evidence>
<keyword evidence="12" id="KW-1185">Reference proteome</keyword>
<evidence type="ECO:0000313" key="12">
    <source>
        <dbReference type="Proteomes" id="UP000070589"/>
    </source>
</evidence>
<dbReference type="PROSITE" id="PS00092">
    <property type="entry name" value="N6_MTASE"/>
    <property type="match status" value="1"/>
</dbReference>
<dbReference type="InterPro" id="IPR050953">
    <property type="entry name" value="N4_N6_ade-DNA_methylase"/>
</dbReference>
<dbReference type="GO" id="GO:0009007">
    <property type="term" value="F:site-specific DNA-methyltransferase (adenine-specific) activity"/>
    <property type="evidence" value="ECO:0007669"/>
    <property type="project" value="UniProtKB-EC"/>
</dbReference>
<evidence type="ECO:0000256" key="8">
    <source>
        <dbReference type="ARBA" id="ARBA00047942"/>
    </source>
</evidence>
<name>A0A133U704_9EURY</name>
<dbReference type="GO" id="GO:0003677">
    <property type="term" value="F:DNA binding"/>
    <property type="evidence" value="ECO:0007669"/>
    <property type="project" value="UniProtKB-KW"/>
</dbReference>
<dbReference type="CDD" id="cd02440">
    <property type="entry name" value="AdoMet_MTases"/>
    <property type="match status" value="1"/>
</dbReference>
<dbReference type="InterPro" id="IPR002052">
    <property type="entry name" value="DNA_methylase_N6_adenine_CS"/>
</dbReference>
<evidence type="ECO:0000256" key="4">
    <source>
        <dbReference type="ARBA" id="ARBA00022679"/>
    </source>
</evidence>
<feature type="domain" description="TaqI-like C-terminal specificity" evidence="10">
    <location>
        <begin position="319"/>
        <end position="435"/>
    </location>
</feature>
<organism evidence="11 12">
    <name type="scientific">candidate division MSBL1 archaeon SCGC-AAA259D14</name>
    <dbReference type="NCBI Taxonomy" id="1698261"/>
    <lineage>
        <taxon>Archaea</taxon>
        <taxon>Methanobacteriati</taxon>
        <taxon>Methanobacteriota</taxon>
        <taxon>candidate division MSBL1</taxon>
    </lineage>
</organism>
<dbReference type="Gene3D" id="3.40.50.150">
    <property type="entry name" value="Vaccinia Virus protein VP39"/>
    <property type="match status" value="1"/>
</dbReference>
<dbReference type="PRINTS" id="PR00507">
    <property type="entry name" value="N12N6MTFRASE"/>
</dbReference>
<evidence type="ECO:0000256" key="7">
    <source>
        <dbReference type="ARBA" id="ARBA00023125"/>
    </source>
</evidence>
<dbReference type="Pfam" id="PF07669">
    <property type="entry name" value="Eco57I"/>
    <property type="match status" value="1"/>
</dbReference>
<dbReference type="GO" id="GO:0032259">
    <property type="term" value="P:methylation"/>
    <property type="evidence" value="ECO:0007669"/>
    <property type="project" value="UniProtKB-KW"/>
</dbReference>
<protein>
    <recommendedName>
        <fullName evidence="2">site-specific DNA-methyltransferase (adenine-specific)</fullName>
        <ecNumber evidence="2">2.1.1.72</ecNumber>
    </recommendedName>
</protein>
<dbReference type="Pfam" id="PF12950">
    <property type="entry name" value="TaqI_C"/>
    <property type="match status" value="1"/>
</dbReference>
<evidence type="ECO:0000259" key="10">
    <source>
        <dbReference type="Pfam" id="PF12950"/>
    </source>
</evidence>
<accession>A0A133U704</accession>
<keyword evidence="7" id="KW-0238">DNA-binding</keyword>
<gene>
    <name evidence="11" type="ORF">AKJ62_01985</name>
</gene>
<feature type="domain" description="Type II methyltransferase M.TaqI-like" evidence="9">
    <location>
        <begin position="87"/>
        <end position="188"/>
    </location>
</feature>
<comment type="catalytic activity">
    <reaction evidence="8">
        <text>a 2'-deoxyadenosine in DNA + S-adenosyl-L-methionine = an N(6)-methyl-2'-deoxyadenosine in DNA + S-adenosyl-L-homocysteine + H(+)</text>
        <dbReference type="Rhea" id="RHEA:15197"/>
        <dbReference type="Rhea" id="RHEA-COMP:12418"/>
        <dbReference type="Rhea" id="RHEA-COMP:12419"/>
        <dbReference type="ChEBI" id="CHEBI:15378"/>
        <dbReference type="ChEBI" id="CHEBI:57856"/>
        <dbReference type="ChEBI" id="CHEBI:59789"/>
        <dbReference type="ChEBI" id="CHEBI:90615"/>
        <dbReference type="ChEBI" id="CHEBI:90616"/>
        <dbReference type="EC" id="2.1.1.72"/>
    </reaction>
</comment>
<dbReference type="InterPro" id="IPR025931">
    <property type="entry name" value="TaqI_C"/>
</dbReference>
<keyword evidence="5" id="KW-0949">S-adenosyl-L-methionine</keyword>
<dbReference type="EMBL" id="LHXL01000017">
    <property type="protein sequence ID" value="KXA89961.1"/>
    <property type="molecule type" value="Genomic_DNA"/>
</dbReference>
<dbReference type="SUPFAM" id="SSF53335">
    <property type="entry name" value="S-adenosyl-L-methionine-dependent methyltransferases"/>
    <property type="match status" value="1"/>
</dbReference>
<dbReference type="InterPro" id="IPR029063">
    <property type="entry name" value="SAM-dependent_MTases_sf"/>
</dbReference>
<evidence type="ECO:0000256" key="1">
    <source>
        <dbReference type="ARBA" id="ARBA00006594"/>
    </source>
</evidence>
<keyword evidence="3" id="KW-0489">Methyltransferase</keyword>
<dbReference type="PANTHER" id="PTHR33841">
    <property type="entry name" value="DNA METHYLTRANSFERASE YEEA-RELATED"/>
    <property type="match status" value="1"/>
</dbReference>
<dbReference type="EC" id="2.1.1.72" evidence="2"/>
<evidence type="ECO:0000256" key="5">
    <source>
        <dbReference type="ARBA" id="ARBA00022691"/>
    </source>
</evidence>
<dbReference type="GO" id="GO:0009307">
    <property type="term" value="P:DNA restriction-modification system"/>
    <property type="evidence" value="ECO:0007669"/>
    <property type="project" value="UniProtKB-KW"/>
</dbReference>
<dbReference type="Proteomes" id="UP000070589">
    <property type="component" value="Unassembled WGS sequence"/>
</dbReference>
<keyword evidence="4" id="KW-0808">Transferase</keyword>
<proteinExistence type="inferred from homology"/>
<dbReference type="InterPro" id="IPR011639">
    <property type="entry name" value="MethylTrfase_TaqI-like_dom"/>
</dbReference>
<evidence type="ECO:0000256" key="6">
    <source>
        <dbReference type="ARBA" id="ARBA00022747"/>
    </source>
</evidence>